<gene>
    <name evidence="2" type="ORF">TTHERM_000304271</name>
</gene>
<dbReference type="EMBL" id="GG662608">
    <property type="protein sequence ID" value="EWS73116.1"/>
    <property type="molecule type" value="Genomic_DNA"/>
</dbReference>
<keyword evidence="1" id="KW-0732">Signal</keyword>
<evidence type="ECO:0000313" key="2">
    <source>
        <dbReference type="EMBL" id="EWS73116.1"/>
    </source>
</evidence>
<dbReference type="GeneID" id="24438304"/>
<dbReference type="RefSeq" id="XP_012654303.1">
    <property type="nucleotide sequence ID" value="XM_012798849.1"/>
</dbReference>
<evidence type="ECO:0008006" key="4">
    <source>
        <dbReference type="Google" id="ProtNLM"/>
    </source>
</evidence>
<feature type="signal peptide" evidence="1">
    <location>
        <begin position="1"/>
        <end position="20"/>
    </location>
</feature>
<dbReference type="OrthoDB" id="77931at2759"/>
<sequence>MKVKILSFFQICSLITVAICYVDEIQYQKLNASQCQSIITDQFIQQGIDFKCSSGQIVVSNQNEITLDLDLVGKKITTPIMFKDIAKLNFNKVQITNFKLEKSFISVKGVQEFNINSIMIDIANQEGLSLEWILKAYQIKQINIDQINVGHTPQYLIQLSANSIKINNLQTLSINNLELSSNNLIQINYFLIREVQTQSYTLTLKLLTNTNIEIGQLIVQSSSSNQNQRYLNNNNQIEYQIFNSQTFFQISITEIEQVNIGSILVKGYTTLPLLYQDESLIMLNKVSNFTTSNIQIKENSFISQSIIQGTVLDFAVIDQIDIKPGQKSVFNSYLLYIPQSNQVSIKGLSLDGIQFQQESLFYYDASYMDLNQQKIQQQQFIIKVQQLKSSLKFNDLFADMKQSKQSQNLSLLFLNLGLPSEQYPFYTLETQNSYIKNGQSQDFGGCFQLHNLKQSSIQQIKLIFKNTTFDSCVSKYLGGAISGGFLTEANDLNIINCKSKIGGGLYIYQSESNKTELQKINFQNNKAYLTGNDYSFEIEEILIHKIEELNLDLKNPYAIIKTDQFLYQGLTYVVSLSFKINNQIFSDFNKDSSFENMYSFILNTNDNYLLDSPQLLSSYNSPYFIWVLEHADFQGNQLTNINLKQIQFNNIQYSLNTSNYQVFNGCKQQGMEKVKVQYGGKQTFICRYCQQSKANYDQAQCQSCSFNQFQECFANYSLLQESYWRLNYTIDSDQIYKCSLNPSSCVSGSGVGNSLCYQGHIGAQCLNCDIDGVYWGENNYYNVNFQKTQK</sequence>
<accession>W7XG90</accession>
<dbReference type="KEGG" id="tet:TTHERM_000304271"/>
<evidence type="ECO:0000256" key="1">
    <source>
        <dbReference type="SAM" id="SignalP"/>
    </source>
</evidence>
<dbReference type="AlphaFoldDB" id="W7XG90"/>
<proteinExistence type="predicted"/>
<dbReference type="Proteomes" id="UP000009168">
    <property type="component" value="Unassembled WGS sequence"/>
</dbReference>
<name>W7XG90_TETTS</name>
<keyword evidence="3" id="KW-1185">Reference proteome</keyword>
<reference evidence="3" key="1">
    <citation type="journal article" date="2006" name="PLoS Biol.">
        <title>Macronuclear genome sequence of the ciliate Tetrahymena thermophila, a model eukaryote.</title>
        <authorList>
            <person name="Eisen J.A."/>
            <person name="Coyne R.S."/>
            <person name="Wu M."/>
            <person name="Wu D."/>
            <person name="Thiagarajan M."/>
            <person name="Wortman J.R."/>
            <person name="Badger J.H."/>
            <person name="Ren Q."/>
            <person name="Amedeo P."/>
            <person name="Jones K.M."/>
            <person name="Tallon L.J."/>
            <person name="Delcher A.L."/>
            <person name="Salzberg S.L."/>
            <person name="Silva J.C."/>
            <person name="Haas B.J."/>
            <person name="Majoros W.H."/>
            <person name="Farzad M."/>
            <person name="Carlton J.M."/>
            <person name="Smith R.K. Jr."/>
            <person name="Garg J."/>
            <person name="Pearlman R.E."/>
            <person name="Karrer K.M."/>
            <person name="Sun L."/>
            <person name="Manning G."/>
            <person name="Elde N.C."/>
            <person name="Turkewitz A.P."/>
            <person name="Asai D.J."/>
            <person name="Wilkes D.E."/>
            <person name="Wang Y."/>
            <person name="Cai H."/>
            <person name="Collins K."/>
            <person name="Stewart B.A."/>
            <person name="Lee S.R."/>
            <person name="Wilamowska K."/>
            <person name="Weinberg Z."/>
            <person name="Ruzzo W.L."/>
            <person name="Wloga D."/>
            <person name="Gaertig J."/>
            <person name="Frankel J."/>
            <person name="Tsao C.-C."/>
            <person name="Gorovsky M.A."/>
            <person name="Keeling P.J."/>
            <person name="Waller R.F."/>
            <person name="Patron N.J."/>
            <person name="Cherry J.M."/>
            <person name="Stover N.A."/>
            <person name="Krieger C.J."/>
            <person name="del Toro C."/>
            <person name="Ryder H.F."/>
            <person name="Williamson S.C."/>
            <person name="Barbeau R.A."/>
            <person name="Hamilton E.P."/>
            <person name="Orias E."/>
        </authorList>
    </citation>
    <scope>NUCLEOTIDE SEQUENCE [LARGE SCALE GENOMIC DNA]</scope>
    <source>
        <strain evidence="3">SB210</strain>
    </source>
</reference>
<organism evidence="2 3">
    <name type="scientific">Tetrahymena thermophila (strain SB210)</name>
    <dbReference type="NCBI Taxonomy" id="312017"/>
    <lineage>
        <taxon>Eukaryota</taxon>
        <taxon>Sar</taxon>
        <taxon>Alveolata</taxon>
        <taxon>Ciliophora</taxon>
        <taxon>Intramacronucleata</taxon>
        <taxon>Oligohymenophorea</taxon>
        <taxon>Hymenostomatida</taxon>
        <taxon>Tetrahymenina</taxon>
        <taxon>Tetrahymenidae</taxon>
        <taxon>Tetrahymena</taxon>
    </lineage>
</organism>
<dbReference type="InParanoid" id="W7XG90"/>
<evidence type="ECO:0000313" key="3">
    <source>
        <dbReference type="Proteomes" id="UP000009168"/>
    </source>
</evidence>
<protein>
    <recommendedName>
        <fullName evidence="4">Transmembrane protein</fullName>
    </recommendedName>
</protein>
<feature type="chain" id="PRO_5004903652" description="Transmembrane protein" evidence="1">
    <location>
        <begin position="21"/>
        <end position="790"/>
    </location>
</feature>